<organism evidence="1">
    <name type="scientific">candidate division CPR3 bacterium</name>
    <dbReference type="NCBI Taxonomy" id="2268181"/>
    <lineage>
        <taxon>Bacteria</taxon>
        <taxon>Bacteria division CPR3</taxon>
    </lineage>
</organism>
<comment type="caution">
    <text evidence="1">The sequence shown here is derived from an EMBL/GenBank/DDBJ whole genome shotgun (WGS) entry which is preliminary data.</text>
</comment>
<gene>
    <name evidence="1" type="ORF">ENL96_01710</name>
</gene>
<accession>A0A7C5UVM9</accession>
<evidence type="ECO:0000313" key="1">
    <source>
        <dbReference type="EMBL" id="HHR92207.1"/>
    </source>
</evidence>
<proteinExistence type="predicted"/>
<sequence>MEIEEILNKSDQIFEDLLILIVKLSREEKIEKRLKIKEMILKKLTNVILIEDKDFLKLAINLK</sequence>
<reference evidence="1" key="1">
    <citation type="journal article" date="2020" name="mSystems">
        <title>Genome- and Community-Level Interaction Insights into Carbon Utilization and Element Cycling Functions of Hydrothermarchaeota in Hydrothermal Sediment.</title>
        <authorList>
            <person name="Zhou Z."/>
            <person name="Liu Y."/>
            <person name="Xu W."/>
            <person name="Pan J."/>
            <person name="Luo Z.H."/>
            <person name="Li M."/>
        </authorList>
    </citation>
    <scope>NUCLEOTIDE SEQUENCE [LARGE SCALE GENOMIC DNA]</scope>
    <source>
        <strain evidence="1">SpSt-1042</strain>
    </source>
</reference>
<protein>
    <submittedName>
        <fullName evidence="1">Uncharacterized protein</fullName>
    </submittedName>
</protein>
<dbReference type="AlphaFoldDB" id="A0A7C5UVM9"/>
<dbReference type="EMBL" id="DRVY01000049">
    <property type="protein sequence ID" value="HHR92207.1"/>
    <property type="molecule type" value="Genomic_DNA"/>
</dbReference>
<name>A0A7C5UVM9_UNCC3</name>